<dbReference type="PATRIC" id="fig|451.8.peg.1198"/>
<reference evidence="4" key="2">
    <citation type="submission" date="2014-09" db="EMBL/GenBank/DDBJ databases">
        <authorList>
            <person name="Gomez-Valero L."/>
        </authorList>
    </citation>
    <scope>NUCLEOTIDE SEQUENCE [LARGE SCALE GENOMIC DNA]</scope>
    <source>
        <strain evidence="4">ATCC33218</strain>
    </source>
</reference>
<feature type="region of interest" description="Disordered" evidence="1">
    <location>
        <begin position="91"/>
        <end position="297"/>
    </location>
</feature>
<evidence type="ECO:0008006" key="6">
    <source>
        <dbReference type="Google" id="ProtNLM"/>
    </source>
</evidence>
<dbReference type="RefSeq" id="WP_064102998.1">
    <property type="nucleotide sequence ID" value="NZ_CP020614.1"/>
</dbReference>
<gene>
    <name evidence="2" type="ORF">LMI_2094</name>
    <name evidence="3" type="ORF">SAMN02982997_01585</name>
</gene>
<sequence length="297" mass="33364">MNQDYLKNWTMMTNEMQKPFRAMLELHVNTLKNLRYLRPEELSNLHLPGEMISRHLALAMENSHNMLNYMQQSFQIFENAFLSLSREMTENAGLPSRQIKINIEGEKKAPASRRKPTEKKASRAKSTKDLSQKSQTKTKVATTKASTKAESKTTASKPKTKLSAKKMSTAGTKQAQADKNTAESVRKLSVPEKKKSTSAKRPSTKAAAEPKKTLFTKNINSQGQKATIPEKKVMPEEKMPMPKASASMIDPKMNFSANKMPEPKLNMPQGTTSSTESKIIGSESIPNRFQDKNPFRK</sequence>
<evidence type="ECO:0000313" key="4">
    <source>
        <dbReference type="Proteomes" id="UP000032414"/>
    </source>
</evidence>
<protein>
    <recommendedName>
        <fullName evidence="6">Phasin domain-containing protein</fullName>
    </recommendedName>
</protein>
<dbReference type="HOGENOM" id="CLU_936675_0_0_6"/>
<name>A0A098GFX0_LEGMI</name>
<keyword evidence="5" id="KW-1185">Reference proteome</keyword>
<dbReference type="Proteomes" id="UP000032414">
    <property type="component" value="Chromosome I"/>
</dbReference>
<feature type="compositionally biased region" description="Basic and acidic residues" evidence="1">
    <location>
        <begin position="228"/>
        <end position="240"/>
    </location>
</feature>
<reference evidence="3 5" key="3">
    <citation type="submission" date="2016-10" db="EMBL/GenBank/DDBJ databases">
        <authorList>
            <person name="Varghese N."/>
            <person name="Submissions S."/>
        </authorList>
    </citation>
    <scope>NUCLEOTIDE SEQUENCE [LARGE SCALE GENOMIC DNA]</scope>
    <source>
        <strain evidence="3 5">ATCC 33218</strain>
    </source>
</reference>
<feature type="compositionally biased region" description="Basic and acidic residues" evidence="1">
    <location>
        <begin position="180"/>
        <end position="195"/>
    </location>
</feature>
<feature type="compositionally biased region" description="Polar residues" evidence="1">
    <location>
        <begin position="215"/>
        <end position="225"/>
    </location>
</feature>
<dbReference type="EMBL" id="FMVN01000007">
    <property type="protein sequence ID" value="SCY39354.1"/>
    <property type="molecule type" value="Genomic_DNA"/>
</dbReference>
<dbReference type="AlphaFoldDB" id="A0A098GFX0"/>
<dbReference type="Proteomes" id="UP000182998">
    <property type="component" value="Unassembled WGS sequence"/>
</dbReference>
<reference evidence="2" key="1">
    <citation type="submission" date="2014-09" db="EMBL/GenBank/DDBJ databases">
        <authorList>
            <person name="GOMEZ-VALERO Laura"/>
        </authorList>
    </citation>
    <scope>NUCLEOTIDE SEQUENCE</scope>
    <source>
        <strain evidence="2">ATCC33218</strain>
    </source>
</reference>
<proteinExistence type="predicted"/>
<feature type="compositionally biased region" description="Low complexity" evidence="1">
    <location>
        <begin position="133"/>
        <end position="157"/>
    </location>
</feature>
<evidence type="ECO:0000313" key="5">
    <source>
        <dbReference type="Proteomes" id="UP000182998"/>
    </source>
</evidence>
<organism evidence="2 4">
    <name type="scientific">Legionella micdadei</name>
    <name type="common">Tatlockia micdadei</name>
    <dbReference type="NCBI Taxonomy" id="451"/>
    <lineage>
        <taxon>Bacteria</taxon>
        <taxon>Pseudomonadati</taxon>
        <taxon>Pseudomonadota</taxon>
        <taxon>Gammaproteobacteria</taxon>
        <taxon>Legionellales</taxon>
        <taxon>Legionellaceae</taxon>
        <taxon>Legionella</taxon>
    </lineage>
</organism>
<accession>A0A098GFX0</accession>
<evidence type="ECO:0000313" key="2">
    <source>
        <dbReference type="EMBL" id="CEG61374.1"/>
    </source>
</evidence>
<feature type="compositionally biased region" description="Basic and acidic residues" evidence="1">
    <location>
        <begin position="118"/>
        <end position="131"/>
    </location>
</feature>
<feature type="compositionally biased region" description="Polar residues" evidence="1">
    <location>
        <begin position="169"/>
        <end position="179"/>
    </location>
</feature>
<feature type="compositionally biased region" description="Polar residues" evidence="1">
    <location>
        <begin position="268"/>
        <end position="277"/>
    </location>
</feature>
<dbReference type="KEGG" id="tmc:LMI_2094"/>
<evidence type="ECO:0000256" key="1">
    <source>
        <dbReference type="SAM" id="MobiDB-lite"/>
    </source>
</evidence>
<evidence type="ECO:0000313" key="3">
    <source>
        <dbReference type="EMBL" id="SCY39354.1"/>
    </source>
</evidence>
<dbReference type="EMBL" id="LN614830">
    <property type="protein sequence ID" value="CEG61374.1"/>
    <property type="molecule type" value="Genomic_DNA"/>
</dbReference>